<sequence length="284" mass="30259">MKRGSWELPAQAGGAASAGGNGGGRDAKVAKTGTLGAALQLDPKKGGAGTTLQLVLKLLEQLEARVRELENVVFDTLAMSKTSPIVEQGQSVLKQYAAAVKGDPNHKRGPPHLHVGMGMLAVLAAEALQSKDAAQRARGLALHALVVAAKTQQLEAVTAWLRSFRIADMHHQPKQAEKTGVVYHMVGEVGLPSTTGLEERENAMKDVADEEEGLLQWAETFVILDSEECIPRAGANLRNIGIQQLVTSMLCSQGGTRWAGKAPRGKLARRVNKLIQGTGEEEEK</sequence>
<reference evidence="3" key="1">
    <citation type="submission" date="2023-10" db="EMBL/GenBank/DDBJ databases">
        <authorList>
            <person name="Chen Y."/>
            <person name="Shah S."/>
            <person name="Dougan E. K."/>
            <person name="Thang M."/>
            <person name="Chan C."/>
        </authorList>
    </citation>
    <scope>NUCLEOTIDE SEQUENCE [LARGE SCALE GENOMIC DNA]</scope>
</reference>
<evidence type="ECO:0000313" key="3">
    <source>
        <dbReference type="EMBL" id="CAK0806448.1"/>
    </source>
</evidence>
<evidence type="ECO:0000256" key="1">
    <source>
        <dbReference type="SAM" id="Coils"/>
    </source>
</evidence>
<comment type="caution">
    <text evidence="3">The sequence shown here is derived from an EMBL/GenBank/DDBJ whole genome shotgun (WGS) entry which is preliminary data.</text>
</comment>
<keyword evidence="1" id="KW-0175">Coiled coil</keyword>
<name>A0ABN9QR33_9DINO</name>
<feature type="coiled-coil region" evidence="1">
    <location>
        <begin position="52"/>
        <end position="79"/>
    </location>
</feature>
<keyword evidence="4" id="KW-1185">Reference proteome</keyword>
<dbReference type="Proteomes" id="UP001189429">
    <property type="component" value="Unassembled WGS sequence"/>
</dbReference>
<feature type="region of interest" description="Disordered" evidence="2">
    <location>
        <begin position="1"/>
        <end position="27"/>
    </location>
</feature>
<proteinExistence type="predicted"/>
<protein>
    <submittedName>
        <fullName evidence="3">Uncharacterized protein</fullName>
    </submittedName>
</protein>
<evidence type="ECO:0000256" key="2">
    <source>
        <dbReference type="SAM" id="MobiDB-lite"/>
    </source>
</evidence>
<evidence type="ECO:0000313" key="4">
    <source>
        <dbReference type="Proteomes" id="UP001189429"/>
    </source>
</evidence>
<organism evidence="3 4">
    <name type="scientific">Prorocentrum cordatum</name>
    <dbReference type="NCBI Taxonomy" id="2364126"/>
    <lineage>
        <taxon>Eukaryota</taxon>
        <taxon>Sar</taxon>
        <taxon>Alveolata</taxon>
        <taxon>Dinophyceae</taxon>
        <taxon>Prorocentrales</taxon>
        <taxon>Prorocentraceae</taxon>
        <taxon>Prorocentrum</taxon>
    </lineage>
</organism>
<dbReference type="EMBL" id="CAUYUJ010003714">
    <property type="protein sequence ID" value="CAK0806448.1"/>
    <property type="molecule type" value="Genomic_DNA"/>
</dbReference>
<accession>A0ABN9QR33</accession>
<gene>
    <name evidence="3" type="ORF">PCOR1329_LOCUS12666</name>
</gene>